<feature type="domain" description="Methyltransferase small" evidence="4">
    <location>
        <begin position="132"/>
        <end position="257"/>
    </location>
</feature>
<dbReference type="Gene3D" id="3.40.50.150">
    <property type="entry name" value="Vaccinia Virus protein VP39"/>
    <property type="match status" value="1"/>
</dbReference>
<evidence type="ECO:0000256" key="1">
    <source>
        <dbReference type="ARBA" id="ARBA00022603"/>
    </source>
</evidence>
<dbReference type="PANTHER" id="PTHR45875:SF1">
    <property type="entry name" value="METHYLTRANSFERASE N6AMT1"/>
    <property type="match status" value="1"/>
</dbReference>
<sequence>MRAMLVECGFTPEAICDRLGIAALETYEPNRFRDAGLGIAEQAVDVLILLLMDGEFVPAEIVERLLPADAVRKLEALGLIASDPECPDMWFGGCILFPARGMWLASDRIAVPDRDALPASGDLVFPAAIENTVAFLATLPETPCTALLDLGTGSGIAALDGAKYASHTWGTDIAARSVHFAEFNRRLNGIQNATMLQGDLYAPVEGLTFDRIVAHPPYVPARQNAMIFRDGGEDGEQILRGIVEGLPRFLRPGGRFYGFVVAADCEGQWFEERLRLWLGGAETEFDLVLAAHTLTEPRDLTANSFLGQNTALEDIRYRHEIWRRRKVEFLFNGSVLIRRHNSARPAITARVLTGEGFTPRHVEWLLEWSTEVHDAERLERLMEVRPLLSPHAEMVVTHRVRDCQLAPEVFSVRSNRPFEADCTLEPWLVQIVAQCDGKTTWREHFERAKSAGAIPGAAPAGEFLAILEPLVSNGLLWIAEKSLPGLSG</sequence>
<organism evidence="5">
    <name type="scientific">Solibacter usitatus (strain Ellin6076)</name>
    <dbReference type="NCBI Taxonomy" id="234267"/>
    <lineage>
        <taxon>Bacteria</taxon>
        <taxon>Pseudomonadati</taxon>
        <taxon>Acidobacteriota</taxon>
        <taxon>Terriglobia</taxon>
        <taxon>Bryobacterales</taxon>
        <taxon>Solibacteraceae</taxon>
        <taxon>Candidatus Solibacter</taxon>
    </lineage>
</organism>
<dbReference type="GO" id="GO:0035657">
    <property type="term" value="C:eRF1 methyltransferase complex"/>
    <property type="evidence" value="ECO:0007669"/>
    <property type="project" value="TreeGrafter"/>
</dbReference>
<evidence type="ECO:0000256" key="2">
    <source>
        <dbReference type="ARBA" id="ARBA00022679"/>
    </source>
</evidence>
<accession>Q02CH5</accession>
<dbReference type="STRING" id="234267.Acid_0228"/>
<dbReference type="InterPro" id="IPR052190">
    <property type="entry name" value="Euk-Arch_PrmC-MTase"/>
</dbReference>
<evidence type="ECO:0000259" key="4">
    <source>
        <dbReference type="Pfam" id="PF05175"/>
    </source>
</evidence>
<evidence type="ECO:0000313" key="5">
    <source>
        <dbReference type="EMBL" id="ABJ81241.1"/>
    </source>
</evidence>
<protein>
    <submittedName>
        <fullName evidence="5">Methyltransferase small</fullName>
    </submittedName>
</protein>
<dbReference type="HOGENOM" id="CLU_558843_0_0_0"/>
<dbReference type="GO" id="GO:0008757">
    <property type="term" value="F:S-adenosylmethionine-dependent methyltransferase activity"/>
    <property type="evidence" value="ECO:0007669"/>
    <property type="project" value="TreeGrafter"/>
</dbReference>
<dbReference type="PANTHER" id="PTHR45875">
    <property type="entry name" value="METHYLTRANSFERASE N6AMT1"/>
    <property type="match status" value="1"/>
</dbReference>
<dbReference type="InterPro" id="IPR029063">
    <property type="entry name" value="SAM-dependent_MTases_sf"/>
</dbReference>
<dbReference type="InterPro" id="IPR007848">
    <property type="entry name" value="Small_mtfrase_dom"/>
</dbReference>
<keyword evidence="1 5" id="KW-0489">Methyltransferase</keyword>
<dbReference type="Pfam" id="PF05175">
    <property type="entry name" value="MTS"/>
    <property type="match status" value="1"/>
</dbReference>
<keyword evidence="2 5" id="KW-0808">Transferase</keyword>
<gene>
    <name evidence="5" type="ordered locus">Acid_0228</name>
</gene>
<dbReference type="AlphaFoldDB" id="Q02CH5"/>
<proteinExistence type="predicted"/>
<dbReference type="eggNOG" id="COG2890">
    <property type="taxonomic scope" value="Bacteria"/>
</dbReference>
<dbReference type="EMBL" id="CP000473">
    <property type="protein sequence ID" value="ABJ81241.1"/>
    <property type="molecule type" value="Genomic_DNA"/>
</dbReference>
<dbReference type="CDD" id="cd02440">
    <property type="entry name" value="AdoMet_MTases"/>
    <property type="match status" value="1"/>
</dbReference>
<dbReference type="KEGG" id="sus:Acid_0228"/>
<dbReference type="InParanoid" id="Q02CH5"/>
<keyword evidence="3" id="KW-0949">S-adenosyl-L-methionine</keyword>
<name>Q02CH5_SOLUE</name>
<evidence type="ECO:0000256" key="3">
    <source>
        <dbReference type="ARBA" id="ARBA00022691"/>
    </source>
</evidence>
<dbReference type="GO" id="GO:0032259">
    <property type="term" value="P:methylation"/>
    <property type="evidence" value="ECO:0007669"/>
    <property type="project" value="UniProtKB-KW"/>
</dbReference>
<dbReference type="SUPFAM" id="SSF53335">
    <property type="entry name" value="S-adenosyl-L-methionine-dependent methyltransferases"/>
    <property type="match status" value="1"/>
</dbReference>
<reference evidence="5" key="1">
    <citation type="submission" date="2006-10" db="EMBL/GenBank/DDBJ databases">
        <title>Complete sequence of Solibacter usitatus Ellin6076.</title>
        <authorList>
            <consortium name="US DOE Joint Genome Institute"/>
            <person name="Copeland A."/>
            <person name="Lucas S."/>
            <person name="Lapidus A."/>
            <person name="Barry K."/>
            <person name="Detter J.C."/>
            <person name="Glavina del Rio T."/>
            <person name="Hammon N."/>
            <person name="Israni S."/>
            <person name="Dalin E."/>
            <person name="Tice H."/>
            <person name="Pitluck S."/>
            <person name="Thompson L.S."/>
            <person name="Brettin T."/>
            <person name="Bruce D."/>
            <person name="Han C."/>
            <person name="Tapia R."/>
            <person name="Gilna P."/>
            <person name="Schmutz J."/>
            <person name="Larimer F."/>
            <person name="Land M."/>
            <person name="Hauser L."/>
            <person name="Kyrpides N."/>
            <person name="Mikhailova N."/>
            <person name="Janssen P.H."/>
            <person name="Kuske C.R."/>
            <person name="Richardson P."/>
        </authorList>
    </citation>
    <scope>NUCLEOTIDE SEQUENCE</scope>
    <source>
        <strain evidence="5">Ellin6076</strain>
    </source>
</reference>
<dbReference type="GO" id="GO:0008276">
    <property type="term" value="F:protein methyltransferase activity"/>
    <property type="evidence" value="ECO:0007669"/>
    <property type="project" value="TreeGrafter"/>
</dbReference>